<dbReference type="GO" id="GO:0046872">
    <property type="term" value="F:metal ion binding"/>
    <property type="evidence" value="ECO:0007669"/>
    <property type="project" value="UniProtKB-KW"/>
</dbReference>
<proteinExistence type="predicted"/>
<evidence type="ECO:0000256" key="2">
    <source>
        <dbReference type="ARBA" id="ARBA00022723"/>
    </source>
</evidence>
<dbReference type="EMBL" id="LRGB01000980">
    <property type="protein sequence ID" value="KZS14310.1"/>
    <property type="molecule type" value="Genomic_DNA"/>
</dbReference>
<name>A0A164XJP9_9CRUS</name>
<comment type="caution">
    <text evidence="4">The sequence shown here is derived from an EMBL/GenBank/DDBJ whole genome shotgun (WGS) entry which is preliminary data.</text>
</comment>
<evidence type="ECO:0000313" key="5">
    <source>
        <dbReference type="Proteomes" id="UP000076858"/>
    </source>
</evidence>
<dbReference type="STRING" id="35525.A0A164XJP9"/>
<dbReference type="Pfam" id="PF13359">
    <property type="entry name" value="DDE_Tnp_4"/>
    <property type="match status" value="1"/>
</dbReference>
<reference evidence="4 5" key="1">
    <citation type="submission" date="2016-03" db="EMBL/GenBank/DDBJ databases">
        <title>EvidentialGene: Evidence-directed Construction of Genes on Genomes.</title>
        <authorList>
            <person name="Gilbert D.G."/>
            <person name="Choi J.-H."/>
            <person name="Mockaitis K."/>
            <person name="Colbourne J."/>
            <person name="Pfrender M."/>
        </authorList>
    </citation>
    <scope>NUCLEOTIDE SEQUENCE [LARGE SCALE GENOMIC DNA]</scope>
    <source>
        <strain evidence="4 5">Xinb3</strain>
        <tissue evidence="4">Complete organism</tissue>
    </source>
</reference>
<sequence length="230" mass="25521">MQRVARAEKHVCETPHELKSTSPIKFTTPVTWQMSSTPLFGKRKLTLLEDSDSLDASSYKNGGRKKKCAGLLLYDDASSTKVEVLSCRTSLQSLLAENLSVQHLDISRAMPIGFHKSFKKVTDVGDCLEIIIQKPADAFEQALTSSDYKKCNTIKYYDVITTNGLYMYCSSGYGGRGTDEMIVSHCGFLNLLKPGMVIMLDRGYKKVQSMVLNTGCEIVRPPSVSEGERL</sequence>
<protein>
    <recommendedName>
        <fullName evidence="3">DDE Tnp4 domain-containing protein</fullName>
    </recommendedName>
</protein>
<dbReference type="PANTHER" id="PTHR23080:SF144">
    <property type="entry name" value="SPINDLE AND KINETOCHORE ASSOCIATED COMPLEX SUBUNIT 3"/>
    <property type="match status" value="1"/>
</dbReference>
<dbReference type="Proteomes" id="UP000076858">
    <property type="component" value="Unassembled WGS sequence"/>
</dbReference>
<organism evidence="4 5">
    <name type="scientific">Daphnia magna</name>
    <dbReference type="NCBI Taxonomy" id="35525"/>
    <lineage>
        <taxon>Eukaryota</taxon>
        <taxon>Metazoa</taxon>
        <taxon>Ecdysozoa</taxon>
        <taxon>Arthropoda</taxon>
        <taxon>Crustacea</taxon>
        <taxon>Branchiopoda</taxon>
        <taxon>Diplostraca</taxon>
        <taxon>Cladocera</taxon>
        <taxon>Anomopoda</taxon>
        <taxon>Daphniidae</taxon>
        <taxon>Daphnia</taxon>
    </lineage>
</organism>
<keyword evidence="5" id="KW-1185">Reference proteome</keyword>
<gene>
    <name evidence="4" type="ORF">APZ42_020367</name>
</gene>
<evidence type="ECO:0000256" key="1">
    <source>
        <dbReference type="ARBA" id="ARBA00001968"/>
    </source>
</evidence>
<dbReference type="OrthoDB" id="6348843at2759"/>
<accession>A0A164XJP9</accession>
<dbReference type="AlphaFoldDB" id="A0A164XJP9"/>
<dbReference type="PANTHER" id="PTHR23080">
    <property type="entry name" value="THAP DOMAIN PROTEIN"/>
    <property type="match status" value="1"/>
</dbReference>
<evidence type="ECO:0000259" key="3">
    <source>
        <dbReference type="Pfam" id="PF13359"/>
    </source>
</evidence>
<keyword evidence="2" id="KW-0479">Metal-binding</keyword>
<comment type="cofactor">
    <cofactor evidence="1">
        <name>a divalent metal cation</name>
        <dbReference type="ChEBI" id="CHEBI:60240"/>
    </cofactor>
</comment>
<dbReference type="InterPro" id="IPR027806">
    <property type="entry name" value="HARBI1_dom"/>
</dbReference>
<evidence type="ECO:0000313" key="4">
    <source>
        <dbReference type="EMBL" id="KZS14310.1"/>
    </source>
</evidence>
<feature type="domain" description="DDE Tnp4" evidence="3">
    <location>
        <begin position="126"/>
        <end position="208"/>
    </location>
</feature>